<dbReference type="EC" id="4.2.1.46" evidence="4 8"/>
<evidence type="ECO:0000256" key="7">
    <source>
        <dbReference type="ARBA" id="ARBA00023239"/>
    </source>
</evidence>
<name>A0A1Q9JIM3_9FIRM</name>
<dbReference type="EMBL" id="MJIE01000001">
    <property type="protein sequence ID" value="OLR56014.1"/>
    <property type="molecule type" value="Genomic_DNA"/>
</dbReference>
<comment type="caution">
    <text evidence="10">The sequence shown here is derived from an EMBL/GenBank/DDBJ whole genome shotgun (WGS) entry which is preliminary data.</text>
</comment>
<sequence>MHILVTGGAGFIGSNFIFYLAEHHPDWQITCLDKLTYAGNLETLDSVRNKAGFDFVRGDIADRDFVNDLFSQGHFDIVVNFAAESHVDRSIEDPGVFLKTNVLGTQVLMDACRRSGIRRFHQVGTDEVYGDLPLDRPDLFFTETTPLTASSPYSASKASADLLVMAYHRTYGLPVTISRCSNNYGPWQFPEKLIPLMIINALSDKALPVYGTGQNVRDWLYVEDHCKAIDLILTDGQDGEIYNIGGHNEKSNLEVVKTILRRLNKPESLITFVSDRKGHDLRYAIDPARISRELGWLPDTRFEDGIRRTIDWYLENRPWWEHIVSGDYRQYYEKMYRGR</sequence>
<comment type="similarity">
    <text evidence="3 8">Belongs to the NAD(P)-dependent epimerase/dehydratase family. dTDP-glucose dehydratase subfamily.</text>
</comment>
<dbReference type="SUPFAM" id="SSF51735">
    <property type="entry name" value="NAD(P)-binding Rossmann-fold domains"/>
    <property type="match status" value="1"/>
</dbReference>
<gene>
    <name evidence="10" type="ORF">BHK98_08040</name>
</gene>
<protein>
    <recommendedName>
        <fullName evidence="5 8">dTDP-glucose 4,6-dehydratase</fullName>
        <ecNumber evidence="4 8">4.2.1.46</ecNumber>
    </recommendedName>
</protein>
<comment type="cofactor">
    <cofactor evidence="2 8">
        <name>NAD(+)</name>
        <dbReference type="ChEBI" id="CHEBI:57540"/>
    </cofactor>
</comment>
<dbReference type="AlphaFoldDB" id="A0A1Q9JIM3"/>
<evidence type="ECO:0000256" key="5">
    <source>
        <dbReference type="ARBA" id="ARBA00016977"/>
    </source>
</evidence>
<dbReference type="Gene3D" id="3.40.50.720">
    <property type="entry name" value="NAD(P)-binding Rossmann-like Domain"/>
    <property type="match status" value="1"/>
</dbReference>
<dbReference type="FunFam" id="3.40.50.720:FF:000304">
    <property type="entry name" value="UDP-glucose 4,6-dehydratase"/>
    <property type="match status" value="1"/>
</dbReference>
<evidence type="ECO:0000256" key="6">
    <source>
        <dbReference type="ARBA" id="ARBA00023027"/>
    </source>
</evidence>
<keyword evidence="11" id="KW-1185">Reference proteome</keyword>
<dbReference type="CDD" id="cd05246">
    <property type="entry name" value="dTDP_GD_SDR_e"/>
    <property type="match status" value="1"/>
</dbReference>
<feature type="domain" description="NAD(P)-binding" evidence="9">
    <location>
        <begin position="4"/>
        <end position="309"/>
    </location>
</feature>
<dbReference type="NCBIfam" id="TIGR01181">
    <property type="entry name" value="dTDP_gluc_dehyt"/>
    <property type="match status" value="1"/>
</dbReference>
<evidence type="ECO:0000256" key="3">
    <source>
        <dbReference type="ARBA" id="ARBA00008178"/>
    </source>
</evidence>
<dbReference type="Proteomes" id="UP000187404">
    <property type="component" value="Unassembled WGS sequence"/>
</dbReference>
<dbReference type="GO" id="GO:0008460">
    <property type="term" value="F:dTDP-glucose 4,6-dehydratase activity"/>
    <property type="evidence" value="ECO:0007669"/>
    <property type="project" value="UniProtKB-EC"/>
</dbReference>
<dbReference type="PANTHER" id="PTHR43000">
    <property type="entry name" value="DTDP-D-GLUCOSE 4,6-DEHYDRATASE-RELATED"/>
    <property type="match status" value="1"/>
</dbReference>
<reference evidence="10 11" key="1">
    <citation type="journal article" date="2016" name="Appl. Environ. Microbiol.">
        <title>Function and Phylogeny of Bacterial Butyryl Coenzyme A:Acetate Transferases and Their Diversity in the Proximal Colon of Swine.</title>
        <authorList>
            <person name="Trachsel J."/>
            <person name="Bayles D.O."/>
            <person name="Looft T."/>
            <person name="Levine U.Y."/>
            <person name="Allen H.K."/>
        </authorList>
    </citation>
    <scope>NUCLEOTIDE SEQUENCE [LARGE SCALE GENOMIC DNA]</scope>
    <source>
        <strain evidence="10 11">68-3-10</strain>
    </source>
</reference>
<evidence type="ECO:0000256" key="1">
    <source>
        <dbReference type="ARBA" id="ARBA00001539"/>
    </source>
</evidence>
<evidence type="ECO:0000259" key="9">
    <source>
        <dbReference type="Pfam" id="PF16363"/>
    </source>
</evidence>
<dbReference type="GO" id="GO:0009225">
    <property type="term" value="P:nucleotide-sugar metabolic process"/>
    <property type="evidence" value="ECO:0007669"/>
    <property type="project" value="InterPro"/>
</dbReference>
<dbReference type="Gene3D" id="3.90.25.10">
    <property type="entry name" value="UDP-galactose 4-epimerase, domain 1"/>
    <property type="match status" value="1"/>
</dbReference>
<evidence type="ECO:0000256" key="2">
    <source>
        <dbReference type="ARBA" id="ARBA00001911"/>
    </source>
</evidence>
<evidence type="ECO:0000313" key="10">
    <source>
        <dbReference type="EMBL" id="OLR56014.1"/>
    </source>
</evidence>
<evidence type="ECO:0000313" key="11">
    <source>
        <dbReference type="Proteomes" id="UP000187404"/>
    </source>
</evidence>
<keyword evidence="7 8" id="KW-0456">Lyase</keyword>
<accession>A0A1Q9JIM3</accession>
<dbReference type="InterPro" id="IPR036291">
    <property type="entry name" value="NAD(P)-bd_dom_sf"/>
</dbReference>
<dbReference type="STRING" id="1261640.BHK98_08040"/>
<dbReference type="InterPro" id="IPR005888">
    <property type="entry name" value="dTDP_Gluc_deHydtase"/>
</dbReference>
<organism evidence="10 11">
    <name type="scientific">Hornefia porci</name>
    <dbReference type="NCBI Taxonomy" id="2652292"/>
    <lineage>
        <taxon>Bacteria</taxon>
        <taxon>Bacillati</taxon>
        <taxon>Bacillota</taxon>
        <taxon>Clostridia</taxon>
        <taxon>Peptostreptococcales</taxon>
        <taxon>Anaerovoracaceae</taxon>
        <taxon>Hornefia</taxon>
    </lineage>
</organism>
<proteinExistence type="inferred from homology"/>
<evidence type="ECO:0000256" key="4">
    <source>
        <dbReference type="ARBA" id="ARBA00011990"/>
    </source>
</evidence>
<dbReference type="Pfam" id="PF16363">
    <property type="entry name" value="GDP_Man_Dehyd"/>
    <property type="match status" value="1"/>
</dbReference>
<dbReference type="RefSeq" id="WP_075713215.1">
    <property type="nucleotide sequence ID" value="NZ_MJIE01000001.1"/>
</dbReference>
<comment type="catalytic activity">
    <reaction evidence="1 8">
        <text>dTDP-alpha-D-glucose = dTDP-4-dehydro-6-deoxy-alpha-D-glucose + H2O</text>
        <dbReference type="Rhea" id="RHEA:17221"/>
        <dbReference type="ChEBI" id="CHEBI:15377"/>
        <dbReference type="ChEBI" id="CHEBI:57477"/>
        <dbReference type="ChEBI" id="CHEBI:57649"/>
        <dbReference type="EC" id="4.2.1.46"/>
    </reaction>
</comment>
<dbReference type="OrthoDB" id="9811743at2"/>
<evidence type="ECO:0000256" key="8">
    <source>
        <dbReference type="RuleBase" id="RU004473"/>
    </source>
</evidence>
<keyword evidence="6" id="KW-0520">NAD</keyword>
<dbReference type="InterPro" id="IPR016040">
    <property type="entry name" value="NAD(P)-bd_dom"/>
</dbReference>